<accession>A0A1J5R0A3</accession>
<dbReference type="InterPro" id="IPR036365">
    <property type="entry name" value="PGBD-like_sf"/>
</dbReference>
<feature type="domain" description="Peptidoglycan binding-like" evidence="1">
    <location>
        <begin position="4"/>
        <end position="54"/>
    </location>
</feature>
<dbReference type="EMBL" id="MLJW01000352">
    <property type="protein sequence ID" value="OIQ88930.1"/>
    <property type="molecule type" value="Genomic_DNA"/>
</dbReference>
<dbReference type="InterPro" id="IPR036366">
    <property type="entry name" value="PGBDSf"/>
</dbReference>
<organism evidence="2">
    <name type="scientific">mine drainage metagenome</name>
    <dbReference type="NCBI Taxonomy" id="410659"/>
    <lineage>
        <taxon>unclassified sequences</taxon>
        <taxon>metagenomes</taxon>
        <taxon>ecological metagenomes</taxon>
    </lineage>
</organism>
<evidence type="ECO:0000313" key="2">
    <source>
        <dbReference type="EMBL" id="OIQ88930.1"/>
    </source>
</evidence>
<gene>
    <name evidence="2" type="ORF">GALL_292090</name>
</gene>
<dbReference type="SUPFAM" id="SSF47090">
    <property type="entry name" value="PGBD-like"/>
    <property type="match status" value="1"/>
</dbReference>
<sequence>MSDGPDVRQLERALADLGYGTDLTVDDHFTSVTAAAVTRWETDLGRAAPDGVVEPGDVVFAAGDVRVSEILAAVGARLPAGGGVLAATSTDTLVTVDLDVNRADAVETGTVVALTLPGGVASTGTITSIGTQPEVAPNDPTATATVPVEITLDDRAAAGTFDSGSVDVALERSRENRVLAAPVTALLALAEGGYALEVVDGTGASRLVGVTIGTIADGYVAVTGDGVAAGVSVVVPA</sequence>
<name>A0A1J5R0A3_9ZZZZ</name>
<evidence type="ECO:0000259" key="1">
    <source>
        <dbReference type="Pfam" id="PF01471"/>
    </source>
</evidence>
<reference evidence="2" key="1">
    <citation type="submission" date="2016-10" db="EMBL/GenBank/DDBJ databases">
        <title>Sequence of Gallionella enrichment culture.</title>
        <authorList>
            <person name="Poehlein A."/>
            <person name="Muehling M."/>
            <person name="Daniel R."/>
        </authorList>
    </citation>
    <scope>NUCLEOTIDE SEQUENCE</scope>
</reference>
<dbReference type="AlphaFoldDB" id="A0A1J5R0A3"/>
<dbReference type="Gene3D" id="1.10.101.10">
    <property type="entry name" value="PGBD-like superfamily/PGBD"/>
    <property type="match status" value="1"/>
</dbReference>
<dbReference type="InterPro" id="IPR002477">
    <property type="entry name" value="Peptidoglycan-bd-like"/>
</dbReference>
<proteinExistence type="predicted"/>
<dbReference type="Pfam" id="PF01471">
    <property type="entry name" value="PG_binding_1"/>
    <property type="match status" value="1"/>
</dbReference>
<protein>
    <submittedName>
        <fullName evidence="2">Putative peptidoglycan binding domain protein</fullName>
    </submittedName>
</protein>
<comment type="caution">
    <text evidence="2">The sequence shown here is derived from an EMBL/GenBank/DDBJ whole genome shotgun (WGS) entry which is preliminary data.</text>
</comment>